<feature type="domain" description="DUF6533" evidence="3">
    <location>
        <begin position="25"/>
        <end position="61"/>
    </location>
</feature>
<comment type="caution">
    <text evidence="4">The sequence shown here is derived from an EMBL/GenBank/DDBJ whole genome shotgun (WGS) entry which is preliminary data.</text>
</comment>
<evidence type="ECO:0000259" key="3">
    <source>
        <dbReference type="Pfam" id="PF20151"/>
    </source>
</evidence>
<feature type="transmembrane region" description="Helical" evidence="2">
    <location>
        <begin position="287"/>
        <end position="309"/>
    </location>
</feature>
<protein>
    <recommendedName>
        <fullName evidence="3">DUF6533 domain-containing protein</fullName>
    </recommendedName>
</protein>
<dbReference type="EMBL" id="JAACJM010000209">
    <property type="protein sequence ID" value="KAF5337746.1"/>
    <property type="molecule type" value="Genomic_DNA"/>
</dbReference>
<feature type="compositionally biased region" description="Basic and acidic residues" evidence="1">
    <location>
        <begin position="384"/>
        <end position="394"/>
    </location>
</feature>
<name>A0A8H5C9R8_9AGAR</name>
<feature type="transmembrane region" description="Helical" evidence="2">
    <location>
        <begin position="262"/>
        <end position="281"/>
    </location>
</feature>
<feature type="transmembrane region" description="Helical" evidence="2">
    <location>
        <begin position="126"/>
        <end position="147"/>
    </location>
</feature>
<dbReference type="AlphaFoldDB" id="A0A8H5C9R8"/>
<sequence>MSLSPLQLETIIVSLEATEIARRWAVAAFTLNVWDIIICLDKEIKYFWTGPWTISRALYFWTQSTNAGALSEPLPFPIIDDVSSIPIYQMSCERGIKACFAITVVGLATIQLVLVLRIWYLFPRSLFIRALCISSFVLSTILSAIFVGQSFSLVHSTKIDLSLLGLSPSPSASSPSLSPSPSSPFSSSLQEGLDLQGFAATLNPVITTGCAVPPPGNFWRMYIPSLVLHTLLFVLTTIRAWRTPNIFQEAPLMRRVLRDGGIFYFVVIAVVGIAAVCSFFTDKPKINVPAIYSGALFCFSSVAISRLMLSIQSVAAHLGYDEFWVLTNVELSRVAWRSHKGSHDGEIIVEVDGRIGSFDDLAYGREYDYEHGVDGIELTPTNVHREGRVQDTAKPRPLPRIDTA</sequence>
<feature type="region of interest" description="Disordered" evidence="1">
    <location>
        <begin position="384"/>
        <end position="404"/>
    </location>
</feature>
<organism evidence="4 5">
    <name type="scientific">Tetrapyrgos nigripes</name>
    <dbReference type="NCBI Taxonomy" id="182062"/>
    <lineage>
        <taxon>Eukaryota</taxon>
        <taxon>Fungi</taxon>
        <taxon>Dikarya</taxon>
        <taxon>Basidiomycota</taxon>
        <taxon>Agaricomycotina</taxon>
        <taxon>Agaricomycetes</taxon>
        <taxon>Agaricomycetidae</taxon>
        <taxon>Agaricales</taxon>
        <taxon>Marasmiineae</taxon>
        <taxon>Marasmiaceae</taxon>
        <taxon>Tetrapyrgos</taxon>
    </lineage>
</organism>
<gene>
    <name evidence="4" type="ORF">D9758_016032</name>
</gene>
<dbReference type="Pfam" id="PF20151">
    <property type="entry name" value="DUF6533"/>
    <property type="match status" value="1"/>
</dbReference>
<accession>A0A8H5C9R8</accession>
<dbReference type="Proteomes" id="UP000559256">
    <property type="component" value="Unassembled WGS sequence"/>
</dbReference>
<keyword evidence="5" id="KW-1185">Reference proteome</keyword>
<keyword evidence="2" id="KW-0812">Transmembrane</keyword>
<evidence type="ECO:0000256" key="1">
    <source>
        <dbReference type="SAM" id="MobiDB-lite"/>
    </source>
</evidence>
<evidence type="ECO:0000313" key="5">
    <source>
        <dbReference type="Proteomes" id="UP000559256"/>
    </source>
</evidence>
<dbReference type="OrthoDB" id="2679643at2759"/>
<proteinExistence type="predicted"/>
<evidence type="ECO:0000313" key="4">
    <source>
        <dbReference type="EMBL" id="KAF5337746.1"/>
    </source>
</evidence>
<feature type="transmembrane region" description="Helical" evidence="2">
    <location>
        <begin position="100"/>
        <end position="119"/>
    </location>
</feature>
<feature type="transmembrane region" description="Helical" evidence="2">
    <location>
        <begin position="221"/>
        <end position="241"/>
    </location>
</feature>
<reference evidence="4 5" key="1">
    <citation type="journal article" date="2020" name="ISME J.">
        <title>Uncovering the hidden diversity of litter-decomposition mechanisms in mushroom-forming fungi.</title>
        <authorList>
            <person name="Floudas D."/>
            <person name="Bentzer J."/>
            <person name="Ahren D."/>
            <person name="Johansson T."/>
            <person name="Persson P."/>
            <person name="Tunlid A."/>
        </authorList>
    </citation>
    <scope>NUCLEOTIDE SEQUENCE [LARGE SCALE GENOMIC DNA]</scope>
    <source>
        <strain evidence="4 5">CBS 291.85</strain>
    </source>
</reference>
<evidence type="ECO:0000256" key="2">
    <source>
        <dbReference type="SAM" id="Phobius"/>
    </source>
</evidence>
<keyword evidence="2" id="KW-0472">Membrane</keyword>
<keyword evidence="2" id="KW-1133">Transmembrane helix</keyword>
<dbReference type="InterPro" id="IPR045340">
    <property type="entry name" value="DUF6533"/>
</dbReference>